<dbReference type="AlphaFoldDB" id="A0A4V2ZU04"/>
<keyword evidence="3" id="KW-0238">DNA-binding</keyword>
<name>A0A4V2ZU04_9MICC</name>
<dbReference type="InterPro" id="IPR014757">
    <property type="entry name" value="Tscrpt_reg_IclR_C"/>
</dbReference>
<dbReference type="GO" id="GO:0006071">
    <property type="term" value="P:glycerol metabolic process"/>
    <property type="evidence" value="ECO:0007669"/>
    <property type="project" value="UniProtKB-KW"/>
</dbReference>
<dbReference type="InterPro" id="IPR050707">
    <property type="entry name" value="HTH_MetabolicPath_Reg"/>
</dbReference>
<dbReference type="FunFam" id="1.10.10.10:FF:000056">
    <property type="entry name" value="IclR family transcriptional regulator"/>
    <property type="match status" value="1"/>
</dbReference>
<dbReference type="InterPro" id="IPR036390">
    <property type="entry name" value="WH_DNA-bd_sf"/>
</dbReference>
<evidence type="ECO:0000313" key="10">
    <source>
        <dbReference type="Proteomes" id="UP000295511"/>
    </source>
</evidence>
<dbReference type="InterPro" id="IPR005471">
    <property type="entry name" value="Tscrpt_reg_IclR_N"/>
</dbReference>
<organism evidence="9 10">
    <name type="scientific">Arthrobacter terricola</name>
    <dbReference type="NCBI Taxonomy" id="2547396"/>
    <lineage>
        <taxon>Bacteria</taxon>
        <taxon>Bacillati</taxon>
        <taxon>Actinomycetota</taxon>
        <taxon>Actinomycetes</taxon>
        <taxon>Micrococcales</taxon>
        <taxon>Micrococcaceae</taxon>
        <taxon>Arthrobacter</taxon>
    </lineage>
</organism>
<dbReference type="SUPFAM" id="SSF55781">
    <property type="entry name" value="GAF domain-like"/>
    <property type="match status" value="1"/>
</dbReference>
<dbReference type="PROSITE" id="PS51078">
    <property type="entry name" value="ICLR_ED"/>
    <property type="match status" value="1"/>
</dbReference>
<evidence type="ECO:0000313" key="9">
    <source>
        <dbReference type="EMBL" id="TDF99114.1"/>
    </source>
</evidence>
<evidence type="ECO:0000256" key="1">
    <source>
        <dbReference type="ARBA" id="ARBA00022798"/>
    </source>
</evidence>
<dbReference type="InterPro" id="IPR036388">
    <property type="entry name" value="WH-like_DNA-bd_sf"/>
</dbReference>
<evidence type="ECO:0000256" key="5">
    <source>
        <dbReference type="ARBA" id="ARBA00058938"/>
    </source>
</evidence>
<dbReference type="PROSITE" id="PS51077">
    <property type="entry name" value="HTH_ICLR"/>
    <property type="match status" value="1"/>
</dbReference>
<dbReference type="GO" id="GO:0003677">
    <property type="term" value="F:DNA binding"/>
    <property type="evidence" value="ECO:0007669"/>
    <property type="project" value="UniProtKB-KW"/>
</dbReference>
<evidence type="ECO:0000256" key="6">
    <source>
        <dbReference type="ARBA" id="ARBA00070406"/>
    </source>
</evidence>
<evidence type="ECO:0000256" key="2">
    <source>
        <dbReference type="ARBA" id="ARBA00023015"/>
    </source>
</evidence>
<proteinExistence type="predicted"/>
<feature type="domain" description="IclR-ED" evidence="8">
    <location>
        <begin position="76"/>
        <end position="261"/>
    </location>
</feature>
<evidence type="ECO:0000259" key="7">
    <source>
        <dbReference type="PROSITE" id="PS51077"/>
    </source>
</evidence>
<reference evidence="9 10" key="1">
    <citation type="submission" date="2019-03" db="EMBL/GenBank/DDBJ databases">
        <title>Whole genome sequence of Arthrobacter sp JH1-1.</title>
        <authorList>
            <person name="Trinh H.N."/>
        </authorList>
    </citation>
    <scope>NUCLEOTIDE SEQUENCE [LARGE SCALE GENOMIC DNA]</scope>
    <source>
        <strain evidence="9 10">JH1-1</strain>
    </source>
</reference>
<dbReference type="GO" id="GO:0045892">
    <property type="term" value="P:negative regulation of DNA-templated transcription"/>
    <property type="evidence" value="ECO:0007669"/>
    <property type="project" value="TreeGrafter"/>
</dbReference>
<comment type="caution">
    <text evidence="9">The sequence shown here is derived from an EMBL/GenBank/DDBJ whole genome shotgun (WGS) entry which is preliminary data.</text>
</comment>
<dbReference type="Proteomes" id="UP000295511">
    <property type="component" value="Unassembled WGS sequence"/>
</dbReference>
<dbReference type="Gene3D" id="1.10.10.10">
    <property type="entry name" value="Winged helix-like DNA-binding domain superfamily/Winged helix DNA-binding domain"/>
    <property type="match status" value="1"/>
</dbReference>
<dbReference type="Pfam" id="PF09339">
    <property type="entry name" value="HTH_IclR"/>
    <property type="match status" value="1"/>
</dbReference>
<evidence type="ECO:0000256" key="3">
    <source>
        <dbReference type="ARBA" id="ARBA00023125"/>
    </source>
</evidence>
<dbReference type="OrthoDB" id="7274111at2"/>
<comment type="function">
    <text evidence="5">May be an activator protein for the gylABX operon.</text>
</comment>
<keyword evidence="4" id="KW-0804">Transcription</keyword>
<dbReference type="GO" id="GO:0003700">
    <property type="term" value="F:DNA-binding transcription factor activity"/>
    <property type="evidence" value="ECO:0007669"/>
    <property type="project" value="TreeGrafter"/>
</dbReference>
<dbReference type="RefSeq" id="WP_133203300.1">
    <property type="nucleotide sequence ID" value="NZ_SMRU01000005.1"/>
</dbReference>
<evidence type="ECO:0000256" key="4">
    <source>
        <dbReference type="ARBA" id="ARBA00023163"/>
    </source>
</evidence>
<dbReference type="PANTHER" id="PTHR30136">
    <property type="entry name" value="HELIX-TURN-HELIX TRANSCRIPTIONAL REGULATOR, ICLR FAMILY"/>
    <property type="match status" value="1"/>
</dbReference>
<feature type="domain" description="HTH iclR-type" evidence="7">
    <location>
        <begin position="15"/>
        <end position="75"/>
    </location>
</feature>
<evidence type="ECO:0000259" key="8">
    <source>
        <dbReference type="PROSITE" id="PS51078"/>
    </source>
</evidence>
<dbReference type="InterPro" id="IPR029016">
    <property type="entry name" value="GAF-like_dom_sf"/>
</dbReference>
<keyword evidence="1" id="KW-0319">Glycerol metabolism</keyword>
<dbReference type="Gene3D" id="3.30.450.40">
    <property type="match status" value="1"/>
</dbReference>
<dbReference type="SUPFAM" id="SSF46785">
    <property type="entry name" value="Winged helix' DNA-binding domain"/>
    <property type="match status" value="1"/>
</dbReference>
<dbReference type="Pfam" id="PF01614">
    <property type="entry name" value="IclR_C"/>
    <property type="match status" value="1"/>
</dbReference>
<dbReference type="SMART" id="SM00346">
    <property type="entry name" value="HTH_ICLR"/>
    <property type="match status" value="1"/>
</dbReference>
<protein>
    <recommendedName>
        <fullName evidence="6">Glycerol operon regulatory protein</fullName>
    </recommendedName>
</protein>
<dbReference type="EMBL" id="SMRU01000005">
    <property type="protein sequence ID" value="TDF99114.1"/>
    <property type="molecule type" value="Genomic_DNA"/>
</dbReference>
<accession>A0A4V2ZU04</accession>
<gene>
    <name evidence="9" type="ORF">E1809_05975</name>
</gene>
<dbReference type="PANTHER" id="PTHR30136:SF35">
    <property type="entry name" value="HTH-TYPE TRANSCRIPTIONAL REGULATOR RV1719"/>
    <property type="match status" value="1"/>
</dbReference>
<keyword evidence="2" id="KW-0805">Transcription regulation</keyword>
<keyword evidence="10" id="KW-1185">Reference proteome</keyword>
<sequence length="265" mass="29164">MSATQETPQQGYAANRSVSRAVRILRALAASANPMTVTDVAKKIDLARATTFRLLMTLEEEGIVDRQDTLYCLGWDLGRIAQSIDPASGLVPRIKDILEEFADETGETVTFSIRRGLYELDLVLQASPRLMGITMSEMYGMHWPHHASATGKVLLADLTPEQLRMAVGEHLEALTVATIRDFDDLVQELMTVRERGWASTNEELEDGIIAFGAPVRDSVGALVGAVSIVGPLHRMEDKEKQAELPVRLVAVAGRVQQRMNPSLQE</sequence>